<dbReference type="KEGG" id="dvv:114330121"/>
<dbReference type="Pfam" id="PF11467">
    <property type="entry name" value="LEDGF"/>
    <property type="match status" value="1"/>
</dbReference>
<dbReference type="PANTHER" id="PTHR12550">
    <property type="entry name" value="HEPATOMA-DERIVED GROWTH FACTOR-RELATED"/>
    <property type="match status" value="1"/>
</dbReference>
<dbReference type="Pfam" id="PF00855">
    <property type="entry name" value="PWWP"/>
    <property type="match status" value="1"/>
</dbReference>
<dbReference type="GO" id="GO:0005634">
    <property type="term" value="C:nucleus"/>
    <property type="evidence" value="ECO:0007669"/>
    <property type="project" value="UniProtKB-SubCell"/>
</dbReference>
<dbReference type="OrthoDB" id="62853at2759"/>
<feature type="region of interest" description="Disordered" evidence="5">
    <location>
        <begin position="83"/>
        <end position="245"/>
    </location>
</feature>
<evidence type="ECO:0000256" key="5">
    <source>
        <dbReference type="SAM" id="MobiDB-lite"/>
    </source>
</evidence>
<dbReference type="SMART" id="SM00293">
    <property type="entry name" value="PWWP"/>
    <property type="match status" value="1"/>
</dbReference>
<dbReference type="PANTHER" id="PTHR12550:SF70">
    <property type="entry name" value="JIL-1 ANCHORING AND STABILIZING PROTEIN, ISOFORM A"/>
    <property type="match status" value="1"/>
</dbReference>
<dbReference type="EnsemblMetazoa" id="XM_028279431.2">
    <property type="protein sequence ID" value="XP_028135232.1"/>
    <property type="gene ID" value="LOC114330121"/>
</dbReference>
<feature type="compositionally biased region" description="Basic and acidic residues" evidence="5">
    <location>
        <begin position="152"/>
        <end position="190"/>
    </location>
</feature>
<dbReference type="SUPFAM" id="SSF63748">
    <property type="entry name" value="Tudor/PWWP/MBT"/>
    <property type="match status" value="1"/>
</dbReference>
<dbReference type="SUPFAM" id="SSF140576">
    <property type="entry name" value="HIV integrase-binding domain"/>
    <property type="match status" value="1"/>
</dbReference>
<dbReference type="InterPro" id="IPR000313">
    <property type="entry name" value="PWWP_dom"/>
</dbReference>
<keyword evidence="4" id="KW-0539">Nucleus</keyword>
<feature type="region of interest" description="Disordered" evidence="5">
    <location>
        <begin position="531"/>
        <end position="560"/>
    </location>
</feature>
<dbReference type="InterPro" id="IPR036218">
    <property type="entry name" value="HIVI-bd_sf"/>
</dbReference>
<dbReference type="Gene3D" id="1.20.930.10">
    <property type="entry name" value="Conserved domain common to transcription factors TFIIS, elongin A, CRSP70"/>
    <property type="match status" value="1"/>
</dbReference>
<dbReference type="PROSITE" id="PS50812">
    <property type="entry name" value="PWWP"/>
    <property type="match status" value="1"/>
</dbReference>
<dbReference type="InterPro" id="IPR035441">
    <property type="entry name" value="TFIIS/LEDGF_dom_sf"/>
</dbReference>
<dbReference type="CTD" id="43576"/>
<feature type="compositionally biased region" description="Basic and acidic residues" evidence="5">
    <location>
        <begin position="268"/>
        <end position="285"/>
    </location>
</feature>
<evidence type="ECO:0000313" key="9">
    <source>
        <dbReference type="RefSeq" id="XP_028135232.1"/>
    </source>
</evidence>
<evidence type="ECO:0000313" key="7">
    <source>
        <dbReference type="EnsemblMetazoa" id="XP_028135232.1"/>
    </source>
</evidence>
<dbReference type="RefSeq" id="XP_028135233.1">
    <property type="nucleotide sequence ID" value="XM_028279432.1"/>
</dbReference>
<feature type="region of interest" description="Disordered" evidence="5">
    <location>
        <begin position="268"/>
        <end position="289"/>
    </location>
</feature>
<reference evidence="9 10" key="1">
    <citation type="submission" date="2025-04" db="UniProtKB">
        <authorList>
            <consortium name="RefSeq"/>
        </authorList>
    </citation>
    <scope>IDENTIFICATION</scope>
    <source>
        <tissue evidence="9 10">Whole insect</tissue>
    </source>
</reference>
<evidence type="ECO:0000313" key="10">
    <source>
        <dbReference type="RefSeq" id="XP_028135233.1"/>
    </source>
</evidence>
<proteinExistence type="inferred from homology"/>
<feature type="compositionally biased region" description="Basic and acidic residues" evidence="5">
    <location>
        <begin position="198"/>
        <end position="229"/>
    </location>
</feature>
<comment type="subcellular location">
    <subcellularLocation>
        <location evidence="1">Nucleus</location>
    </subcellularLocation>
</comment>
<dbReference type="InterPro" id="IPR021567">
    <property type="entry name" value="LEDGF_IBD"/>
</dbReference>
<evidence type="ECO:0000256" key="2">
    <source>
        <dbReference type="ARBA" id="ARBA00005309"/>
    </source>
</evidence>
<keyword evidence="3" id="KW-0175">Coiled coil</keyword>
<feature type="compositionally biased region" description="Basic and acidic residues" evidence="5">
    <location>
        <begin position="531"/>
        <end position="549"/>
    </location>
</feature>
<organism evidence="10">
    <name type="scientific">Diabrotica virgifera virgifera</name>
    <name type="common">western corn rootworm</name>
    <dbReference type="NCBI Taxonomy" id="50390"/>
    <lineage>
        <taxon>Eukaryota</taxon>
        <taxon>Metazoa</taxon>
        <taxon>Ecdysozoa</taxon>
        <taxon>Arthropoda</taxon>
        <taxon>Hexapoda</taxon>
        <taxon>Insecta</taxon>
        <taxon>Pterygota</taxon>
        <taxon>Neoptera</taxon>
        <taxon>Endopterygota</taxon>
        <taxon>Coleoptera</taxon>
        <taxon>Polyphaga</taxon>
        <taxon>Cucujiformia</taxon>
        <taxon>Chrysomeloidea</taxon>
        <taxon>Chrysomelidae</taxon>
        <taxon>Galerucinae</taxon>
        <taxon>Diabroticina</taxon>
        <taxon>Diabroticites</taxon>
        <taxon>Diabrotica</taxon>
    </lineage>
</organism>
<comment type="similarity">
    <text evidence="2">Belongs to the HDGF family.</text>
</comment>
<dbReference type="Proteomes" id="UP001652700">
    <property type="component" value="Unplaced"/>
</dbReference>
<dbReference type="AlphaFoldDB" id="A0A6P7FQF2"/>
<dbReference type="GeneID" id="114330121"/>
<evidence type="ECO:0000259" key="6">
    <source>
        <dbReference type="PROSITE" id="PS50812"/>
    </source>
</evidence>
<evidence type="ECO:0000313" key="8">
    <source>
        <dbReference type="Proteomes" id="UP001652700"/>
    </source>
</evidence>
<feature type="compositionally biased region" description="Basic and acidic residues" evidence="5">
    <location>
        <begin position="83"/>
        <end position="97"/>
    </location>
</feature>
<evidence type="ECO:0000256" key="3">
    <source>
        <dbReference type="ARBA" id="ARBA00023054"/>
    </source>
</evidence>
<keyword evidence="8" id="KW-1185">Reference proteome</keyword>
<sequence>MKRPNFKVGDKIFAKVKGYPVWPARIVSEAGKKFNVLFYGTGETGCISSEHLFYYLKNKKKFQKPLKRQDYIAAFKEIEDAIKKDGGDGDESPDKNDSLAADVSLDTSTANNSPVVKTEKKTPAKRKRSSVADDAAAAETSTPKKKSSRLSRNSEEPPKVEKDKDIVEPETPSKKPEEPEKVVPKKEKVVPKKTPKAKVKEEKKKADKKEEETPVEEKKTSDAGIKEETETVTDMSVEDEKPENKEKPLEIIAEHVLRHNILYANHVKKTESDYKERPVEPRDDSPDQILPVTLPSGTIAGIKLHLKWPVVVTNEYERAVYDETVANRVLETKQKIESGESSVGDDPDVIIPNIEKTEEEVKQILYAKKLEAKKAKIAMLNLEAELLNLDVKIKNCLGLDKADPKEAIGYLEDMYKLNFDAIILKKHLHIVEMVRRLRKYVGNTKEWKMNDETLSEFTKQAETVREMAEKVYGKFKQTVKLNDKSTSFFEGFAELVTRFRADCKQLELSEADIFGLSSEPKSRAAFINRLEENEKDNTDGANDGEKEKVVNGNAEVEQKS</sequence>
<dbReference type="Gene3D" id="2.30.30.140">
    <property type="match status" value="1"/>
</dbReference>
<dbReference type="CDD" id="cd05834">
    <property type="entry name" value="PWWP_HRP"/>
    <property type="match status" value="1"/>
</dbReference>
<reference evidence="7" key="2">
    <citation type="submission" date="2025-05" db="UniProtKB">
        <authorList>
            <consortium name="EnsemblMetazoa"/>
        </authorList>
    </citation>
    <scope>IDENTIFICATION</scope>
</reference>
<feature type="compositionally biased region" description="Polar residues" evidence="5">
    <location>
        <begin position="105"/>
        <end position="115"/>
    </location>
</feature>
<accession>A0A6P7FQF2</accession>
<protein>
    <submittedName>
        <fullName evidence="9 10">Hepatoma-derived growth factor-related protein 2</fullName>
    </submittedName>
</protein>
<dbReference type="RefSeq" id="XP_028135232.1">
    <property type="nucleotide sequence ID" value="XM_028279431.1"/>
</dbReference>
<name>A0A6P7FQF2_DIAVI</name>
<feature type="domain" description="PWWP" evidence="6">
    <location>
        <begin position="8"/>
        <end position="58"/>
    </location>
</feature>
<gene>
    <name evidence="9 10" type="primary">LOC114330121</name>
</gene>
<evidence type="ECO:0000256" key="4">
    <source>
        <dbReference type="ARBA" id="ARBA00023242"/>
    </source>
</evidence>
<evidence type="ECO:0000256" key="1">
    <source>
        <dbReference type="ARBA" id="ARBA00004123"/>
    </source>
</evidence>